<proteinExistence type="inferred from homology"/>
<dbReference type="PROSITE" id="PS51353">
    <property type="entry name" value="ARSC"/>
    <property type="match status" value="1"/>
</dbReference>
<evidence type="ECO:0000256" key="3">
    <source>
        <dbReference type="PROSITE-ProRule" id="PRU01282"/>
    </source>
</evidence>
<dbReference type="Proteomes" id="UP000824180">
    <property type="component" value="Unassembled WGS sequence"/>
</dbReference>
<dbReference type="InterPro" id="IPR006504">
    <property type="entry name" value="Tscrpt_reg_Spx/MgsR"/>
</dbReference>
<keyword evidence="1" id="KW-1015">Disulfide bond</keyword>
<sequence length="141" mass="16135">MICIYYHTNDPSKRKAVKWLTAHHLQVNERNIEKQPLTRAEVFSLLSKSINGTADLISTRSRDTKALQLTSENLTTNQLAEAIQKTPHVLKNPIICDDNKLITGFDQEKMGIFISQQERKNELADLLLKQDVQSSHFAFPF</sequence>
<dbReference type="PANTHER" id="PTHR30041:SF7">
    <property type="entry name" value="GLOBAL TRANSCRIPTIONAL REGULATOR SPX"/>
    <property type="match status" value="1"/>
</dbReference>
<dbReference type="InterPro" id="IPR006660">
    <property type="entry name" value="Arsenate_reductase-like"/>
</dbReference>
<dbReference type="EMBL" id="JAHLFK010000021">
    <property type="protein sequence ID" value="MBU3829708.1"/>
    <property type="molecule type" value="Genomic_DNA"/>
</dbReference>
<evidence type="ECO:0000313" key="5">
    <source>
        <dbReference type="Proteomes" id="UP000824180"/>
    </source>
</evidence>
<evidence type="ECO:0000313" key="4">
    <source>
        <dbReference type="EMBL" id="MBU3829708.1"/>
    </source>
</evidence>
<protein>
    <submittedName>
        <fullName evidence="4">Spx/MgsR family RNA polymerase-binding regulatory protein</fullName>
    </submittedName>
</protein>
<evidence type="ECO:0000256" key="1">
    <source>
        <dbReference type="ARBA" id="ARBA00023157"/>
    </source>
</evidence>
<accession>A0A9E2KV59</accession>
<organism evidence="4 5">
    <name type="scientific">Candidatus Limosilactobacillus merdavium</name>
    <dbReference type="NCBI Taxonomy" id="2838651"/>
    <lineage>
        <taxon>Bacteria</taxon>
        <taxon>Bacillati</taxon>
        <taxon>Bacillota</taxon>
        <taxon>Bacilli</taxon>
        <taxon>Lactobacillales</taxon>
        <taxon>Lactobacillaceae</taxon>
        <taxon>Limosilactobacillus</taxon>
    </lineage>
</organism>
<name>A0A9E2KV59_9LACO</name>
<dbReference type="PANTHER" id="PTHR30041">
    <property type="entry name" value="ARSENATE REDUCTASE"/>
    <property type="match status" value="1"/>
</dbReference>
<reference evidence="4" key="2">
    <citation type="submission" date="2021-04" db="EMBL/GenBank/DDBJ databases">
        <authorList>
            <person name="Gilroy R."/>
        </authorList>
    </citation>
    <scope>NUCLEOTIDE SEQUENCE</scope>
    <source>
        <strain evidence="4">876</strain>
    </source>
</reference>
<dbReference type="Gene3D" id="3.40.30.10">
    <property type="entry name" value="Glutaredoxin"/>
    <property type="match status" value="1"/>
</dbReference>
<keyword evidence="2" id="KW-0676">Redox-active center</keyword>
<dbReference type="AlphaFoldDB" id="A0A9E2KV59"/>
<comment type="caution">
    <text evidence="4">The sequence shown here is derived from an EMBL/GenBank/DDBJ whole genome shotgun (WGS) entry which is preliminary data.</text>
</comment>
<dbReference type="InterPro" id="IPR036249">
    <property type="entry name" value="Thioredoxin-like_sf"/>
</dbReference>
<dbReference type="Pfam" id="PF03960">
    <property type="entry name" value="ArsC"/>
    <property type="match status" value="1"/>
</dbReference>
<evidence type="ECO:0000256" key="2">
    <source>
        <dbReference type="ARBA" id="ARBA00023284"/>
    </source>
</evidence>
<reference evidence="4" key="1">
    <citation type="journal article" date="2021" name="PeerJ">
        <title>Extensive microbial diversity within the chicken gut microbiome revealed by metagenomics and culture.</title>
        <authorList>
            <person name="Gilroy R."/>
            <person name="Ravi A."/>
            <person name="Getino M."/>
            <person name="Pursley I."/>
            <person name="Horton D.L."/>
            <person name="Alikhan N.F."/>
            <person name="Baker D."/>
            <person name="Gharbi K."/>
            <person name="Hall N."/>
            <person name="Watson M."/>
            <person name="Adriaenssens E.M."/>
            <person name="Foster-Nyarko E."/>
            <person name="Jarju S."/>
            <person name="Secka A."/>
            <person name="Antonio M."/>
            <person name="Oren A."/>
            <person name="Chaudhuri R.R."/>
            <person name="La Ragione R."/>
            <person name="Hildebrand F."/>
            <person name="Pallen M.J."/>
        </authorList>
    </citation>
    <scope>NUCLEOTIDE SEQUENCE</scope>
    <source>
        <strain evidence="4">876</strain>
    </source>
</reference>
<dbReference type="SUPFAM" id="SSF52833">
    <property type="entry name" value="Thioredoxin-like"/>
    <property type="match status" value="1"/>
</dbReference>
<dbReference type="NCBIfam" id="TIGR01617">
    <property type="entry name" value="arsC_related"/>
    <property type="match status" value="1"/>
</dbReference>
<gene>
    <name evidence="4" type="ORF">H9843_02225</name>
</gene>
<comment type="similarity">
    <text evidence="3">Belongs to the ArsC family.</text>
</comment>